<dbReference type="Proteomes" id="UP000016023">
    <property type="component" value="Unassembled WGS sequence"/>
</dbReference>
<evidence type="ECO:0000259" key="1">
    <source>
        <dbReference type="Pfam" id="PF00535"/>
    </source>
</evidence>
<dbReference type="RefSeq" id="WP_006951069.1">
    <property type="nucleotide sequence ID" value="NZ_JH594521.1"/>
</dbReference>
<dbReference type="Gene3D" id="3.90.550.10">
    <property type="entry name" value="Spore Coat Polysaccharide Biosynthesis Protein SpsA, Chain A"/>
    <property type="match status" value="1"/>
</dbReference>
<name>H1PZQ8_9BACT</name>
<dbReference type="InterPro" id="IPR029044">
    <property type="entry name" value="Nucleotide-diphossugar_trans"/>
</dbReference>
<dbReference type="AlphaFoldDB" id="H1PZQ8"/>
<dbReference type="STRING" id="883158.HMPREF9140_00146"/>
<comment type="caution">
    <text evidence="2">The sequence shown here is derived from an EMBL/GenBank/DDBJ whole genome shotgun (WGS) entry which is preliminary data.</text>
</comment>
<protein>
    <recommendedName>
        <fullName evidence="1">Glycosyltransferase 2-like domain-containing protein</fullName>
    </recommendedName>
</protein>
<reference evidence="2 3" key="1">
    <citation type="submission" date="2011-12" db="EMBL/GenBank/DDBJ databases">
        <title>The Genome Sequence of Prevotella micans F0438.</title>
        <authorList>
            <consortium name="The Broad Institute Genome Sequencing Platform"/>
            <person name="Earl A."/>
            <person name="Ward D."/>
            <person name="Feldgarden M."/>
            <person name="Gevers D."/>
            <person name="Izard J."/>
            <person name="Baranova O.V."/>
            <person name="Blanton J.M."/>
            <person name="Wade W.G."/>
            <person name="Dewhirst F.E."/>
            <person name="Young S.K."/>
            <person name="Zeng Q."/>
            <person name="Gargeya S."/>
            <person name="Fitzgerald M."/>
            <person name="Haas B."/>
            <person name="Abouelleil A."/>
            <person name="Alvarado L."/>
            <person name="Arachchi H.M."/>
            <person name="Berlin A."/>
            <person name="Chapman S.B."/>
            <person name="Gearin G."/>
            <person name="Goldberg J."/>
            <person name="Griggs A."/>
            <person name="Gujja S."/>
            <person name="Hansen M."/>
            <person name="Heiman D."/>
            <person name="Howarth C."/>
            <person name="Larimer J."/>
            <person name="Lui A."/>
            <person name="MacDonald P.J.P."/>
            <person name="McCowen C."/>
            <person name="Montmayeur A."/>
            <person name="Murphy C."/>
            <person name="Neiman D."/>
            <person name="Pearson M."/>
            <person name="Priest M."/>
            <person name="Roberts A."/>
            <person name="Saif S."/>
            <person name="Shea T."/>
            <person name="Sisk P."/>
            <person name="Stolte C."/>
            <person name="Sykes S."/>
            <person name="Wortman J."/>
            <person name="Nusbaum C."/>
            <person name="Birren B."/>
        </authorList>
    </citation>
    <scope>NUCLEOTIDE SEQUENCE [LARGE SCALE GENOMIC DNA]</scope>
    <source>
        <strain evidence="2 3">F0438</strain>
    </source>
</reference>
<dbReference type="eggNOG" id="COG0463">
    <property type="taxonomic scope" value="Bacteria"/>
</dbReference>
<evidence type="ECO:0000313" key="3">
    <source>
        <dbReference type="Proteomes" id="UP000016023"/>
    </source>
</evidence>
<gene>
    <name evidence="2" type="ORF">HMPREF9140_00146</name>
</gene>
<dbReference type="Pfam" id="PF00535">
    <property type="entry name" value="Glycos_transf_2"/>
    <property type="match status" value="1"/>
</dbReference>
<dbReference type="PANTHER" id="PTHR22916">
    <property type="entry name" value="GLYCOSYLTRANSFERASE"/>
    <property type="match status" value="1"/>
</dbReference>
<dbReference type="CDD" id="cd00761">
    <property type="entry name" value="Glyco_tranf_GTA_type"/>
    <property type="match status" value="1"/>
</dbReference>
<dbReference type="PATRIC" id="fig|883158.3.peg.154"/>
<feature type="domain" description="Glycosyltransferase 2-like" evidence="1">
    <location>
        <begin position="8"/>
        <end position="146"/>
    </location>
</feature>
<dbReference type="HOGENOM" id="CLU_025996_0_3_10"/>
<evidence type="ECO:0000313" key="2">
    <source>
        <dbReference type="EMBL" id="EHO74819.1"/>
    </source>
</evidence>
<keyword evidence="3" id="KW-1185">Reference proteome</keyword>
<dbReference type="InterPro" id="IPR001173">
    <property type="entry name" value="Glyco_trans_2-like"/>
</dbReference>
<proteinExistence type="predicted"/>
<sequence>MNTQTLISIIMPMHNSAAFVGEAIESVLAQSYREWELIIVDDESTDASVSIVEAYAQKDSRIRLFRNPKPIKMPSAPRNMGLSMAKGRYIAFLDSDDMWLPEKLTQQIPLMQNPQVAIVYSNYEKMTESGKKTGRVIKAPRQADYKKLLRGNVIGNLTGIYDKEKVGIVPFLNIHHEDYAMWLSILKRGFIAQNTGTVAARYRLSSSSVSTNKYRVLSWQWNIYRNIEHISIMKSTIYFVSYAFKAFLKTL</sequence>
<accession>H1PZQ8</accession>
<dbReference type="GO" id="GO:0016758">
    <property type="term" value="F:hexosyltransferase activity"/>
    <property type="evidence" value="ECO:0007669"/>
    <property type="project" value="UniProtKB-ARBA"/>
</dbReference>
<organism evidence="2 3">
    <name type="scientific">Prevotella micans F0438</name>
    <dbReference type="NCBI Taxonomy" id="883158"/>
    <lineage>
        <taxon>Bacteria</taxon>
        <taxon>Pseudomonadati</taxon>
        <taxon>Bacteroidota</taxon>
        <taxon>Bacteroidia</taxon>
        <taxon>Bacteroidales</taxon>
        <taxon>Prevotellaceae</taxon>
        <taxon>Prevotella</taxon>
    </lineage>
</organism>
<dbReference type="EMBL" id="AGWK01000003">
    <property type="protein sequence ID" value="EHO74819.1"/>
    <property type="molecule type" value="Genomic_DNA"/>
</dbReference>
<dbReference type="PANTHER" id="PTHR22916:SF3">
    <property type="entry name" value="UDP-GLCNAC:BETAGAL BETA-1,3-N-ACETYLGLUCOSAMINYLTRANSFERASE-LIKE PROTEIN 1"/>
    <property type="match status" value="1"/>
</dbReference>
<dbReference type="SUPFAM" id="SSF53448">
    <property type="entry name" value="Nucleotide-diphospho-sugar transferases"/>
    <property type="match status" value="1"/>
</dbReference>